<dbReference type="InterPro" id="IPR041657">
    <property type="entry name" value="HTH_17"/>
</dbReference>
<feature type="region of interest" description="Disordered" evidence="1">
    <location>
        <begin position="60"/>
        <end position="79"/>
    </location>
</feature>
<dbReference type="SUPFAM" id="SSF46955">
    <property type="entry name" value="Putative DNA-binding domain"/>
    <property type="match status" value="1"/>
</dbReference>
<evidence type="ECO:0000313" key="4">
    <source>
        <dbReference type="EMBL" id="GAG48249.1"/>
    </source>
</evidence>
<feature type="domain" description="Helix-turn-helix" evidence="3">
    <location>
        <begin position="5"/>
        <end position="51"/>
    </location>
</feature>
<dbReference type="NCBIfam" id="TIGR01764">
    <property type="entry name" value="excise"/>
    <property type="match status" value="1"/>
</dbReference>
<protein>
    <recommendedName>
        <fullName evidence="3">Helix-turn-helix domain-containing protein</fullName>
    </recommendedName>
</protein>
<accession>X0XXU9</accession>
<dbReference type="Pfam" id="PF12728">
    <property type="entry name" value="HTH_17"/>
    <property type="match status" value="1"/>
</dbReference>
<organism evidence="4">
    <name type="scientific">marine sediment metagenome</name>
    <dbReference type="NCBI Taxonomy" id="412755"/>
    <lineage>
        <taxon>unclassified sequences</taxon>
        <taxon>metagenomes</taxon>
        <taxon>ecological metagenomes</taxon>
    </lineage>
</organism>
<feature type="transmembrane region" description="Helical" evidence="2">
    <location>
        <begin position="91"/>
        <end position="113"/>
    </location>
</feature>
<dbReference type="InterPro" id="IPR010093">
    <property type="entry name" value="SinI_DNA-bd"/>
</dbReference>
<gene>
    <name evidence="4" type="ORF">S01H1_78784</name>
</gene>
<evidence type="ECO:0000256" key="1">
    <source>
        <dbReference type="SAM" id="MobiDB-lite"/>
    </source>
</evidence>
<proteinExistence type="predicted"/>
<keyword evidence="2" id="KW-0812">Transmembrane</keyword>
<comment type="caution">
    <text evidence="4">The sequence shown here is derived from an EMBL/GenBank/DDBJ whole genome shotgun (WGS) entry which is preliminary data.</text>
</comment>
<sequence length="114" mass="13237">MPEKLLTINETSRLLGISEQEVKGLVQKGELPAYQVGGRFLRFRKEQIEAIQNEILAKGAGRPERARKREFQRRRPEAAYPESLADRVSDFFYFNDFYLIAATIALLILWFIFA</sequence>
<keyword evidence="2" id="KW-1133">Transmembrane helix</keyword>
<dbReference type="GO" id="GO:0003677">
    <property type="term" value="F:DNA binding"/>
    <property type="evidence" value="ECO:0007669"/>
    <property type="project" value="InterPro"/>
</dbReference>
<keyword evidence="2" id="KW-0472">Membrane</keyword>
<dbReference type="EMBL" id="BARS01053051">
    <property type="protein sequence ID" value="GAG48249.1"/>
    <property type="molecule type" value="Genomic_DNA"/>
</dbReference>
<feature type="compositionally biased region" description="Basic and acidic residues" evidence="1">
    <location>
        <begin position="61"/>
        <end position="77"/>
    </location>
</feature>
<evidence type="ECO:0000259" key="3">
    <source>
        <dbReference type="Pfam" id="PF12728"/>
    </source>
</evidence>
<name>X0XXU9_9ZZZZ</name>
<reference evidence="4" key="1">
    <citation type="journal article" date="2014" name="Front. Microbiol.">
        <title>High frequency of phylogenetically diverse reductive dehalogenase-homologous genes in deep subseafloor sedimentary metagenomes.</title>
        <authorList>
            <person name="Kawai M."/>
            <person name="Futagami T."/>
            <person name="Toyoda A."/>
            <person name="Takaki Y."/>
            <person name="Nishi S."/>
            <person name="Hori S."/>
            <person name="Arai W."/>
            <person name="Tsubouchi T."/>
            <person name="Morono Y."/>
            <person name="Uchiyama I."/>
            <person name="Ito T."/>
            <person name="Fujiyama A."/>
            <person name="Inagaki F."/>
            <person name="Takami H."/>
        </authorList>
    </citation>
    <scope>NUCLEOTIDE SEQUENCE</scope>
    <source>
        <strain evidence="4">Expedition CK06-06</strain>
    </source>
</reference>
<evidence type="ECO:0000256" key="2">
    <source>
        <dbReference type="SAM" id="Phobius"/>
    </source>
</evidence>
<dbReference type="InterPro" id="IPR009061">
    <property type="entry name" value="DNA-bd_dom_put_sf"/>
</dbReference>
<dbReference type="AlphaFoldDB" id="X0XXU9"/>